<dbReference type="GeneID" id="23800091"/>
<dbReference type="RefSeq" id="WP_008526204.1">
    <property type="nucleotide sequence ID" value="NC_021921.1"/>
</dbReference>
<protein>
    <recommendedName>
        <fullName evidence="2">precorrin-2 dehydrogenase</fullName>
        <ecNumber evidence="2">1.3.1.76</ecNumber>
    </recommendedName>
</protein>
<dbReference type="Gene3D" id="3.30.160.110">
    <property type="entry name" value="Siroheme synthase, domain 2"/>
    <property type="match status" value="1"/>
</dbReference>
<reference evidence="8 9" key="2">
    <citation type="journal article" date="2013" name="PLoS ONE">
        <title>INDIGO - INtegrated Data Warehouse of MIcrobial GenOmes with Examples from the Red Sea Extremophiles.</title>
        <authorList>
            <person name="Alam I."/>
            <person name="Antunes A."/>
            <person name="Kamau A.A."/>
            <person name="Ba Alawi W."/>
            <person name="Kalkatawi M."/>
            <person name="Stingl U."/>
            <person name="Bajic V.B."/>
        </authorList>
    </citation>
    <scope>NUCLEOTIDE SEQUENCE [LARGE SCALE GENOMIC DNA]</scope>
    <source>
        <strain evidence="8 9">SARL4B</strain>
    </source>
</reference>
<keyword evidence="4" id="KW-0520">NAD</keyword>
<reference evidence="7 10" key="3">
    <citation type="journal article" date="2014" name="Environ. Microbiol.">
        <title>Halorhabdus tiamatea: proteogenomics and glycosidase activity measurements identify the first cultivated euryarchaeon from a deep-sea anoxic brine lake as potential polysaccharide degrader.</title>
        <authorList>
            <person name="Werner J."/>
            <person name="Ferrer M."/>
            <person name="Michel G."/>
            <person name="Mann A.J."/>
            <person name="Huang S."/>
            <person name="Juarez S."/>
            <person name="Ciordia S."/>
            <person name="Albar J.P."/>
            <person name="Alcaide M."/>
            <person name="La Cono V."/>
            <person name="Yakimov M.M."/>
            <person name="Antunes A."/>
            <person name="Taborda M."/>
            <person name="Da Costa M.S."/>
            <person name="Amann R.I."/>
            <person name="Gloeckner F.O."/>
            <person name="Golyshina O.V."/>
            <person name="Golyshin P.N."/>
            <person name="Teeling H."/>
        </authorList>
    </citation>
    <scope>NUCLEOTIDE SEQUENCE [LARGE SCALE GENOMIC DNA]</scope>
    <source>
        <strain evidence="10">SARL4B</strain>
        <strain evidence="7">Type strain: SARL4B</strain>
    </source>
</reference>
<dbReference type="OrthoDB" id="10510at2157"/>
<accession>F7PK30</accession>
<dbReference type="PATRIC" id="fig|1033806.12.peg.1347"/>
<evidence type="ECO:0000313" key="7">
    <source>
        <dbReference type="EMBL" id="CCQ33488.1"/>
    </source>
</evidence>
<dbReference type="PANTHER" id="PTHR35330:SF1">
    <property type="entry name" value="SIROHEME BIOSYNTHESIS PROTEIN MET8"/>
    <property type="match status" value="1"/>
</dbReference>
<comment type="catalytic activity">
    <reaction evidence="6">
        <text>precorrin-2 + NAD(+) = sirohydrochlorin + NADH + 2 H(+)</text>
        <dbReference type="Rhea" id="RHEA:15613"/>
        <dbReference type="ChEBI" id="CHEBI:15378"/>
        <dbReference type="ChEBI" id="CHEBI:57540"/>
        <dbReference type="ChEBI" id="CHEBI:57945"/>
        <dbReference type="ChEBI" id="CHEBI:58351"/>
        <dbReference type="ChEBI" id="CHEBI:58827"/>
        <dbReference type="EC" id="1.3.1.76"/>
    </reaction>
</comment>
<dbReference type="SUPFAM" id="SSF75615">
    <property type="entry name" value="Siroheme synthase middle domains-like"/>
    <property type="match status" value="1"/>
</dbReference>
<evidence type="ECO:0000313" key="8">
    <source>
        <dbReference type="EMBL" id="ERJ07563.1"/>
    </source>
</evidence>
<comment type="pathway">
    <text evidence="1">Porphyrin-containing compound metabolism; siroheme biosynthesis; sirohydrochlorin from precorrin-2: step 1/1.</text>
</comment>
<keyword evidence="3 8" id="KW-0560">Oxidoreductase</keyword>
<dbReference type="EMBL" id="HF571520">
    <property type="protein sequence ID" value="CCQ33488.1"/>
    <property type="molecule type" value="Genomic_DNA"/>
</dbReference>
<evidence type="ECO:0000256" key="4">
    <source>
        <dbReference type="ARBA" id="ARBA00023027"/>
    </source>
</evidence>
<dbReference type="InterPro" id="IPR028161">
    <property type="entry name" value="Met8-like"/>
</dbReference>
<dbReference type="GO" id="GO:0019354">
    <property type="term" value="P:siroheme biosynthetic process"/>
    <property type="evidence" value="ECO:0007669"/>
    <property type="project" value="UniProtKB-UniPathway"/>
</dbReference>
<dbReference type="InterPro" id="IPR006367">
    <property type="entry name" value="Sirohaem_synthase_N"/>
</dbReference>
<evidence type="ECO:0000256" key="6">
    <source>
        <dbReference type="ARBA" id="ARBA00047561"/>
    </source>
</evidence>
<evidence type="ECO:0000313" key="9">
    <source>
        <dbReference type="Proteomes" id="UP000003861"/>
    </source>
</evidence>
<dbReference type="GO" id="GO:0004325">
    <property type="term" value="F:ferrochelatase activity"/>
    <property type="evidence" value="ECO:0007669"/>
    <property type="project" value="InterPro"/>
</dbReference>
<evidence type="ECO:0000256" key="1">
    <source>
        <dbReference type="ARBA" id="ARBA00005010"/>
    </source>
</evidence>
<evidence type="ECO:0000256" key="5">
    <source>
        <dbReference type="ARBA" id="ARBA00023244"/>
    </source>
</evidence>
<evidence type="ECO:0000313" key="10">
    <source>
        <dbReference type="Proteomes" id="UP000015381"/>
    </source>
</evidence>
<sequence length="216" mass="22935">MIPLLHDFSDARVLVFGGGPVGARKARRFDREAEVVVVAPEFADADFGDATLECASPDPAAVPDWLDRIEPALVVAATDETAVNAAVETAAEERGMLVNRADHAGDRAPGNVILPAIARDDPVVVGISTQGHAPAVSGVLREEIETEIGGAGALATFVGDRRERFAERGIDGPHRRDALKAIARSERIRALVADGKTDMAREVAEELLTDIQNETD</sequence>
<dbReference type="eggNOG" id="arCOG01044">
    <property type="taxonomic scope" value="Archaea"/>
</dbReference>
<dbReference type="PANTHER" id="PTHR35330">
    <property type="entry name" value="SIROHEME BIOSYNTHESIS PROTEIN MET8"/>
    <property type="match status" value="1"/>
</dbReference>
<dbReference type="Proteomes" id="UP000015381">
    <property type="component" value="Chromosome I"/>
</dbReference>
<evidence type="ECO:0000256" key="3">
    <source>
        <dbReference type="ARBA" id="ARBA00023002"/>
    </source>
</evidence>
<name>F7PK30_9EURY</name>
<proteinExistence type="predicted"/>
<dbReference type="STRING" id="1033806.HTIA_1355"/>
<organism evidence="8 9">
    <name type="scientific">Halorhabdus tiamatea SARL4B</name>
    <dbReference type="NCBI Taxonomy" id="1033806"/>
    <lineage>
        <taxon>Archaea</taxon>
        <taxon>Methanobacteriati</taxon>
        <taxon>Methanobacteriota</taxon>
        <taxon>Stenosarchaea group</taxon>
        <taxon>Halobacteria</taxon>
        <taxon>Halobacteriales</taxon>
        <taxon>Haloarculaceae</taxon>
        <taxon>Halorhabdus</taxon>
    </lineage>
</organism>
<dbReference type="Proteomes" id="UP000003861">
    <property type="component" value="Unassembled WGS sequence"/>
</dbReference>
<dbReference type="InterPro" id="IPR036291">
    <property type="entry name" value="NAD(P)-bd_dom_sf"/>
</dbReference>
<dbReference type="GO" id="GO:0043115">
    <property type="term" value="F:precorrin-2 dehydrogenase activity"/>
    <property type="evidence" value="ECO:0007669"/>
    <property type="project" value="UniProtKB-EC"/>
</dbReference>
<dbReference type="EC" id="1.3.1.76" evidence="2"/>
<dbReference type="UniPathway" id="UPA00262">
    <property type="reaction ID" value="UER00222"/>
</dbReference>
<dbReference type="AlphaFoldDB" id="F7PK30"/>
<dbReference type="KEGG" id="hti:HTIA_1355"/>
<dbReference type="HOGENOM" id="CLU_011276_8_1_2"/>
<dbReference type="SUPFAM" id="SSF51735">
    <property type="entry name" value="NAD(P)-binding Rossmann-fold domains"/>
    <property type="match status" value="1"/>
</dbReference>
<dbReference type="NCBIfam" id="TIGR01470">
    <property type="entry name" value="cysG_Nterm"/>
    <property type="match status" value="1"/>
</dbReference>
<keyword evidence="10" id="KW-1185">Reference proteome</keyword>
<evidence type="ECO:0000256" key="2">
    <source>
        <dbReference type="ARBA" id="ARBA00012400"/>
    </source>
</evidence>
<dbReference type="Pfam" id="PF13241">
    <property type="entry name" value="NAD_binding_7"/>
    <property type="match status" value="1"/>
</dbReference>
<keyword evidence="5" id="KW-0627">Porphyrin biosynthesis</keyword>
<dbReference type="EMBL" id="AFNT02000002">
    <property type="protein sequence ID" value="ERJ07563.1"/>
    <property type="molecule type" value="Genomic_DNA"/>
</dbReference>
<gene>
    <name evidence="8" type="ORF">HLRTI_000311</name>
    <name evidence="7" type="ORF">HTIA_1355</name>
</gene>
<dbReference type="Gene3D" id="3.40.50.720">
    <property type="entry name" value="NAD(P)-binding Rossmann-like Domain"/>
    <property type="match status" value="1"/>
</dbReference>
<reference evidence="8 9" key="1">
    <citation type="journal article" date="2011" name="J. Bacteriol.">
        <title>Genome sequence of Halorhabdus tiamatea, the first archaeon isolated from a deep-sea anoxic brine lake.</title>
        <authorList>
            <person name="Antunes A."/>
            <person name="Alam I."/>
            <person name="Bajic V.B."/>
            <person name="Stingl U."/>
        </authorList>
    </citation>
    <scope>NUCLEOTIDE SEQUENCE [LARGE SCALE GENOMIC DNA]</scope>
    <source>
        <strain evidence="8 9">SARL4B</strain>
    </source>
</reference>